<evidence type="ECO:0000313" key="4">
    <source>
        <dbReference type="EMBL" id="MDR6535900.1"/>
    </source>
</evidence>
<dbReference type="Proteomes" id="UP001184230">
    <property type="component" value="Unassembled WGS sequence"/>
</dbReference>
<comment type="caution">
    <text evidence="4">The sequence shown here is derived from an EMBL/GenBank/DDBJ whole genome shotgun (WGS) entry which is preliminary data.</text>
</comment>
<evidence type="ECO:0000256" key="2">
    <source>
        <dbReference type="ARBA" id="ARBA00022490"/>
    </source>
</evidence>
<name>A0ABU1NBQ6_9BURK</name>
<dbReference type="EMBL" id="JAVDRF010000003">
    <property type="protein sequence ID" value="MDR6535900.1"/>
    <property type="molecule type" value="Genomic_DNA"/>
</dbReference>
<protein>
    <submittedName>
        <fullName evidence="4">Ran GTPase-activating protein (RanGAP) involved in mRNA processing and transport</fullName>
    </submittedName>
</protein>
<organism evidence="4 5">
    <name type="scientific">Variovorax soli</name>
    <dbReference type="NCBI Taxonomy" id="376815"/>
    <lineage>
        <taxon>Bacteria</taxon>
        <taxon>Pseudomonadati</taxon>
        <taxon>Pseudomonadota</taxon>
        <taxon>Betaproteobacteria</taxon>
        <taxon>Burkholderiales</taxon>
        <taxon>Comamonadaceae</taxon>
        <taxon>Variovorax</taxon>
    </lineage>
</organism>
<sequence>MHLTVNQKINLRVQPNAVEAPAVDRGARLAMFARYLEPHRHSRSIAFNELVDEYLAKGATPDPGPLIHGCMAHTEVAALREILDLERMHEGMKSLWLLGELGELEWQTLIDAMPADFPAKTLKLSKMCFDHSTGPLLFAALHRMPALDSLFLEGIGVENEDFFALLSCPALKLETLDVVTTSDPAIDVCPLLRKLLGACQLESLSIEDQGAITLQQHAGLAEALSQQTRLDSLQLSLAKRRAAEEIECYMPFLYDQTPRAVLDLSGSKLGTHHLALVLEALSRNKVALEGLFLRGCWLSLPSESCEWADILPRVDMSRLQYLDLCENFLTDAAAAALVGNLEEKATKLKALDMSDNWIGSKTIAAMSSLLKTNKTLVSLSFQPFTIQPKGYNAAALEALADALERNTSLRRLGIRWDAVPDAQCERMVRFLARNEQAFELSYMEGGMRAVLNSSGHLFPQELVRRVAGLDLDQGDALSLSSVNTDAWKWRTRIFDGDDSSR</sequence>
<evidence type="ECO:0000313" key="5">
    <source>
        <dbReference type="Proteomes" id="UP001184230"/>
    </source>
</evidence>
<gene>
    <name evidence="4" type="ORF">J2739_001670</name>
</gene>
<dbReference type="PANTHER" id="PTHR24107:SF2">
    <property type="entry name" value="NLR FAMILY CARD DOMAIN CONTAINING 3"/>
    <property type="match status" value="1"/>
</dbReference>
<dbReference type="SUPFAM" id="SSF52047">
    <property type="entry name" value="RNI-like"/>
    <property type="match status" value="1"/>
</dbReference>
<reference evidence="4 5" key="1">
    <citation type="submission" date="2023-07" db="EMBL/GenBank/DDBJ databases">
        <title>Sorghum-associated microbial communities from plants grown in Nebraska, USA.</title>
        <authorList>
            <person name="Schachtman D."/>
        </authorList>
    </citation>
    <scope>NUCLEOTIDE SEQUENCE [LARGE SCALE GENOMIC DNA]</scope>
    <source>
        <strain evidence="4 5">DS1781</strain>
    </source>
</reference>
<accession>A0ABU1NBQ6</accession>
<dbReference type="PANTHER" id="PTHR24107">
    <property type="entry name" value="YNEIN REGULATORY COMPLEX SUBUNIT 5"/>
    <property type="match status" value="1"/>
</dbReference>
<keyword evidence="5" id="KW-1185">Reference proteome</keyword>
<keyword evidence="3" id="KW-0206">Cytoskeleton</keyword>
<dbReference type="InterPro" id="IPR052410">
    <property type="entry name" value="DRC5"/>
</dbReference>
<comment type="subcellular location">
    <subcellularLocation>
        <location evidence="1">Cytoplasm</location>
        <location evidence="1">Cytoskeleton</location>
    </subcellularLocation>
</comment>
<dbReference type="RefSeq" id="WP_309900416.1">
    <property type="nucleotide sequence ID" value="NZ_JAVDRF010000003.1"/>
</dbReference>
<keyword evidence="2" id="KW-0963">Cytoplasm</keyword>
<proteinExistence type="predicted"/>
<evidence type="ECO:0000256" key="3">
    <source>
        <dbReference type="ARBA" id="ARBA00023212"/>
    </source>
</evidence>
<dbReference type="InterPro" id="IPR032675">
    <property type="entry name" value="LRR_dom_sf"/>
</dbReference>
<evidence type="ECO:0000256" key="1">
    <source>
        <dbReference type="ARBA" id="ARBA00004245"/>
    </source>
</evidence>
<dbReference type="Gene3D" id="3.80.10.10">
    <property type="entry name" value="Ribonuclease Inhibitor"/>
    <property type="match status" value="2"/>
</dbReference>